<name>A0ABD3GBE7_9MARC</name>
<dbReference type="SUPFAM" id="SSF56219">
    <property type="entry name" value="DNase I-like"/>
    <property type="match status" value="1"/>
</dbReference>
<feature type="region of interest" description="Disordered" evidence="1">
    <location>
        <begin position="115"/>
        <end position="151"/>
    </location>
</feature>
<comment type="caution">
    <text evidence="3">The sequence shown here is derived from an EMBL/GenBank/DDBJ whole genome shotgun (WGS) entry which is preliminary data.</text>
</comment>
<protein>
    <recommendedName>
        <fullName evidence="2">Endonuclease/exonuclease/phosphatase domain-containing protein</fullName>
    </recommendedName>
</protein>
<dbReference type="EMBL" id="JBJQOH010000008">
    <property type="protein sequence ID" value="KAL3676485.1"/>
    <property type="molecule type" value="Genomic_DNA"/>
</dbReference>
<evidence type="ECO:0000256" key="1">
    <source>
        <dbReference type="SAM" id="MobiDB-lite"/>
    </source>
</evidence>
<sequence length="524" mass="58113">MVLHNSNTPARTKQVWQPKGNSHSTTPHAAENATRKSPTPNAAGPSTVTTVACSNRFEALLEEAGDEVEPTQTTQLISGSPEQTEKENHDNTLTQQIHHEGEVRLNSPDTTLLQTTQTQSHSLWGTEKGERPNLNLPQTPDGHESEGEEPVTQILPETDLTLVTQPIATPVRSTEDSSEAADIHGITSLHNALILHCAEIDNHWITPDDTRTPSPMELMIVAKKRALMNRQVSPHEELLPDEGRTDNHIQIARDKAAANRSLMDDRDSPGIFLTPQQWQGAAQIVQRAQDQQLWRGQDSSSTPRTDELKVRNKQKLQLRLEAIITGGKVYVDYTASGRGGAALIIPLEFQVVDYGSSGTGNAIWVSINTAVGPVKVISIHTPNTKEERTTFWDRLEDIIGEGPWILAGDFNMVDLPDDSRGKTAHIAGAEARCWKEVCNRKGLIDAYLTAVNKTGGNFTCQAFCGRRFDRARLDRFYFSEAADWLEVIDEVQHRSEQVVSDHLPVILNCTLKQDSRRLDTKIIL</sequence>
<organism evidence="3 4">
    <name type="scientific">Riccia sorocarpa</name>
    <dbReference type="NCBI Taxonomy" id="122646"/>
    <lineage>
        <taxon>Eukaryota</taxon>
        <taxon>Viridiplantae</taxon>
        <taxon>Streptophyta</taxon>
        <taxon>Embryophyta</taxon>
        <taxon>Marchantiophyta</taxon>
        <taxon>Marchantiopsida</taxon>
        <taxon>Marchantiidae</taxon>
        <taxon>Marchantiales</taxon>
        <taxon>Ricciaceae</taxon>
        <taxon>Riccia</taxon>
    </lineage>
</organism>
<proteinExistence type="predicted"/>
<dbReference type="InterPro" id="IPR036691">
    <property type="entry name" value="Endo/exonu/phosph_ase_sf"/>
</dbReference>
<keyword evidence="4" id="KW-1185">Reference proteome</keyword>
<feature type="compositionally biased region" description="Polar residues" evidence="1">
    <location>
        <begin position="35"/>
        <end position="48"/>
    </location>
</feature>
<gene>
    <name evidence="3" type="ORF">R1sor_026433</name>
</gene>
<dbReference type="Proteomes" id="UP001633002">
    <property type="component" value="Unassembled WGS sequence"/>
</dbReference>
<dbReference type="InterPro" id="IPR005135">
    <property type="entry name" value="Endo/exonuclease/phosphatase"/>
</dbReference>
<evidence type="ECO:0000313" key="4">
    <source>
        <dbReference type="Proteomes" id="UP001633002"/>
    </source>
</evidence>
<accession>A0ABD3GBE7</accession>
<dbReference type="Pfam" id="PF03372">
    <property type="entry name" value="Exo_endo_phos"/>
    <property type="match status" value="1"/>
</dbReference>
<feature type="region of interest" description="Disordered" evidence="1">
    <location>
        <begin position="63"/>
        <end position="90"/>
    </location>
</feature>
<feature type="compositionally biased region" description="Polar residues" evidence="1">
    <location>
        <begin position="70"/>
        <end position="82"/>
    </location>
</feature>
<dbReference type="AlphaFoldDB" id="A0ABD3GBE7"/>
<evidence type="ECO:0000259" key="2">
    <source>
        <dbReference type="Pfam" id="PF03372"/>
    </source>
</evidence>
<feature type="compositionally biased region" description="Polar residues" evidence="1">
    <location>
        <begin position="1"/>
        <end position="27"/>
    </location>
</feature>
<dbReference type="Gene3D" id="3.60.10.10">
    <property type="entry name" value="Endonuclease/exonuclease/phosphatase"/>
    <property type="match status" value="1"/>
</dbReference>
<reference evidence="3 4" key="1">
    <citation type="submission" date="2024-09" db="EMBL/GenBank/DDBJ databases">
        <title>Chromosome-scale assembly of Riccia sorocarpa.</title>
        <authorList>
            <person name="Paukszto L."/>
        </authorList>
    </citation>
    <scope>NUCLEOTIDE SEQUENCE [LARGE SCALE GENOMIC DNA]</scope>
    <source>
        <strain evidence="3">LP-2024</strain>
        <tissue evidence="3">Aerial parts of the thallus</tissue>
    </source>
</reference>
<feature type="domain" description="Endonuclease/exonuclease/phosphatase" evidence="2">
    <location>
        <begin position="335"/>
        <end position="502"/>
    </location>
</feature>
<feature type="region of interest" description="Disordered" evidence="1">
    <location>
        <begin position="1"/>
        <end position="48"/>
    </location>
</feature>
<evidence type="ECO:0000313" key="3">
    <source>
        <dbReference type="EMBL" id="KAL3676485.1"/>
    </source>
</evidence>